<dbReference type="InterPro" id="IPR051954">
    <property type="entry name" value="tRNA_methyltransferase_THADA"/>
</dbReference>
<dbReference type="Pfam" id="PF25150">
    <property type="entry name" value="TPR_Trm732"/>
    <property type="match status" value="1"/>
</dbReference>
<proteinExistence type="inferred from homology"/>
<feature type="domain" description="tRNA (32-2'-O)-methyltransferase regulator THADA-like C-terminal TPR repeats region" evidence="6">
    <location>
        <begin position="1271"/>
        <end position="1429"/>
    </location>
</feature>
<dbReference type="GO" id="GO:0030488">
    <property type="term" value="P:tRNA methylation"/>
    <property type="evidence" value="ECO:0007669"/>
    <property type="project" value="TreeGrafter"/>
</dbReference>
<dbReference type="Pfam" id="PF25151">
    <property type="entry name" value="TPR_Trm732_C"/>
    <property type="match status" value="1"/>
</dbReference>
<keyword evidence="3" id="KW-0175">Coiled coil</keyword>
<dbReference type="EMBL" id="LK023313">
    <property type="protein sequence ID" value="CDS03199.1"/>
    <property type="molecule type" value="Genomic_DNA"/>
</dbReference>
<evidence type="ECO:0000256" key="2">
    <source>
        <dbReference type="ARBA" id="ARBA00022694"/>
    </source>
</evidence>
<sequence>MSRSEKSKGGTRPIKLPATIFQHWDSIIEANNDALVEVPTVKDALVKLAGSANDSWERQAGYLKEASRAISRLDKQPSAHIINQVVEPIVSSGYFCCTENLARRHFIPLLETCAKQNGNNATFIRLYKEYLQLDQQSHTMAQSALTITATLEFGYGRRVVLDHYRATIAFLVTGLEMTDTRLTSIIAPTSNTTSSSTNNTLTVSDLMNDIQYTIKTIHILLSRFDDYGRKIFATLDITCDQDMKLISTLLNITFNMAAETDIYVKDCSQVAGMAAGAVINLLQDPVFARDLTLGWFFIQSNQQLEASTRATQALNVAPKVALVGDNGWKNRAVPMLSIVRGLMSCLRQEILLSPFSSELSFIDILKSGAPFQNLYEVLFYSINLFCSRTDLEAPIKVIAFDSMVMWLSSCKNMMRLSMNDKGQLDQHMVTSASAILDENNTDQLIHYVKTIFETTLDILEVKSQYANTQDAHKEYLLRLLKNLMRMDAHRKVKYALLNTLVPKVGSDAILDAEPDFMWKCLRAMDSLVISPQITGLILAFLYRRIEETIPGIKFKGQNTRLQENQDNKPAILNWIELWAPSVLRALTSPSEIIRKNTGSFVLQPLFKICKGSFWYLMERLQSDVEDPIIDPKWRLHAFIAVLKVGRSLDIVDGDAYVLDKSVTDPRKISVNTLNLAVYHADPLVRLDVLGLLCESRKGTSTVTKVEMDILRKFIPLNMNSTSPEFRQMFCAYLSRLFLRMRGNLYAQFRNYKSCKAYVTKMGQDDNQDKVQKAELEAMEMRSNIEHGKSFLYWLQDLICTSLYPGASYQRVATALRLLNIMISTFGVTELPMPDGFATRPEFPFQIPIGTPRMTKILIDTLMNPYDFNRVQALEILHQFPNPLPGVESWQEAQHLLWWGLDNVTSTRAGESDSGAMVFRLIFNKYVMQLGYDLYPERSSQAQKDTAPELAPVVFTGRLLDLLVKQVEAAKDNLLVAAQQHPMHGTLLALQYVFRELDYRNPAVMAKFEEWKQVHGRALKMVHSVCDAVMDVLSNPSPEGNVPASFREMEEAIDDLIDDDDDEGGEGTGPKHQVILSCCWRAVKEASSLLEVIISRAPMSDDQSAIITSKDMKESGVLLRSLLTTIRHRGAFSAVFPAYVSLNTRLLDSNDRAITQQPSIWLEENLDSLTASNISITRRSAGLPLCILAIVSSERSTKKTLLNKTMQRLFKLAFQEPPADADQRIDLPQVHAYNILRTMFMDAKVAQSVLIYAADGFCLAINGFSSSSWAIRNCAVMLFSTLLQRTFGTKKTKDEHSNVNKLTGREFFTRYPQLHAYLLQELNAAIEQLLNNTAGASVHPGLYPILTLLSRLHPSVMDGSDQVTAMSAFVPLVMTCAVSSIFKTREMAARALVPLIPSSDLVERILELLDMPQDTCQNEIHGRLLQVQFLLRGHAYHPSLKDVLTDLIKRVPTAIVLLLQRSKSMNRVAYALLLDICNEFFFECNWMRVDREPAFTQELESIAEIELQTLRTTLIDQSLEQIGEPRGPPTLIGNYLARQSMARIIVISALKHYRESLKVSDTLFLLDDPDYEVRLMAMNLLEQHLDREKEKEGVVALYRRLLIKTFEGEDNLNCFVLAARSLLSLKQSESFQELGLEFSYAEYWNRLVEQFENSRSQSVTEVVLPLLGSLLSKILEQENLDSQWIASCITVWSRHVVDNSHKEVTLPLREAAVESIGFMAKYLFNRVQASPMVHVQLAITQLLQDDDIDIREITAATISEALAQVVPVSPERAIELVYTYLSTSNEYRDEIQSMLLKHLQGEQDLPTTCKEELSLVKALFAKENPNIYKEDIIDVQWTFVDLDRFTLTRAGMELQVDFISKALKNILYLCTLLKDHSLELMTRGPYGVSSKPAIFLAAYRAILTATLSFGVVLEEEKERDEILKLVQALNEEVNGLVEESMHPLLWQLIHGEAGLASKIDYYLRQHGHPRYRAMFLLSPDSQ</sequence>
<dbReference type="SUPFAM" id="SSF48371">
    <property type="entry name" value="ARM repeat"/>
    <property type="match status" value="2"/>
</dbReference>
<evidence type="ECO:0000259" key="4">
    <source>
        <dbReference type="Pfam" id="PF10350"/>
    </source>
</evidence>
<dbReference type="PANTHER" id="PTHR14387:SF0">
    <property type="entry name" value="DUF2428 DOMAIN-CONTAINING PROTEIN"/>
    <property type="match status" value="1"/>
</dbReference>
<dbReference type="InterPro" id="IPR016024">
    <property type="entry name" value="ARM-type_fold"/>
</dbReference>
<feature type="domain" description="DUF2428" evidence="4">
    <location>
        <begin position="1013"/>
        <end position="1269"/>
    </location>
</feature>
<name>A0A077W9G2_9FUNG</name>
<organism evidence="7">
    <name type="scientific">Lichtheimia ramosa</name>
    <dbReference type="NCBI Taxonomy" id="688394"/>
    <lineage>
        <taxon>Eukaryota</taxon>
        <taxon>Fungi</taxon>
        <taxon>Fungi incertae sedis</taxon>
        <taxon>Mucoromycota</taxon>
        <taxon>Mucoromycotina</taxon>
        <taxon>Mucoromycetes</taxon>
        <taxon>Mucorales</taxon>
        <taxon>Lichtheimiaceae</taxon>
        <taxon>Lichtheimia</taxon>
    </lineage>
</organism>
<reference evidence="7" key="1">
    <citation type="journal article" date="2014" name="Genome Announc.">
        <title>De novo whole-genome sequence and genome annotation of Lichtheimia ramosa.</title>
        <authorList>
            <person name="Linde J."/>
            <person name="Schwartze V."/>
            <person name="Binder U."/>
            <person name="Lass-Florl C."/>
            <person name="Voigt K."/>
            <person name="Horn F."/>
        </authorList>
    </citation>
    <scope>NUCLEOTIDE SEQUENCE</scope>
    <source>
        <strain evidence="7">JMRC FSU:6197</strain>
    </source>
</reference>
<accession>A0A077W9G2</accession>
<dbReference type="Pfam" id="PF10350">
    <property type="entry name" value="DUF2428"/>
    <property type="match status" value="1"/>
</dbReference>
<dbReference type="InterPro" id="IPR056842">
    <property type="entry name" value="THADA-like_TPR_C"/>
</dbReference>
<dbReference type="PANTHER" id="PTHR14387">
    <property type="entry name" value="THADA/DEATH RECEPTOR INTERACTING PROTEIN"/>
    <property type="match status" value="1"/>
</dbReference>
<evidence type="ECO:0000259" key="6">
    <source>
        <dbReference type="Pfam" id="PF25151"/>
    </source>
</evidence>
<comment type="similarity">
    <text evidence="1">Belongs to the THADA family.</text>
</comment>
<feature type="domain" description="tRNA (32-2'-O)-methyltransferase regulator THADA-like TPR repeats region" evidence="5">
    <location>
        <begin position="574"/>
        <end position="869"/>
    </location>
</feature>
<protein>
    <submittedName>
        <fullName evidence="7">Uncharacterized protein</fullName>
    </submittedName>
</protein>
<dbReference type="InterPro" id="IPR056843">
    <property type="entry name" value="THADA-like_TPR"/>
</dbReference>
<gene>
    <name evidence="7" type="ORF">LRAMOSA00601</name>
</gene>
<evidence type="ECO:0000256" key="1">
    <source>
        <dbReference type="ARBA" id="ARBA00010409"/>
    </source>
</evidence>
<dbReference type="OrthoDB" id="73997at2759"/>
<dbReference type="InterPro" id="IPR019442">
    <property type="entry name" value="THADA/TRM732_DUF2428"/>
</dbReference>
<evidence type="ECO:0000259" key="5">
    <source>
        <dbReference type="Pfam" id="PF25150"/>
    </source>
</evidence>
<evidence type="ECO:0000313" key="7">
    <source>
        <dbReference type="EMBL" id="CDS03199.1"/>
    </source>
</evidence>
<keyword evidence="2" id="KW-0819">tRNA processing</keyword>
<dbReference type="GO" id="GO:0005829">
    <property type="term" value="C:cytosol"/>
    <property type="evidence" value="ECO:0007669"/>
    <property type="project" value="TreeGrafter"/>
</dbReference>
<dbReference type="Pfam" id="PF26523">
    <property type="entry name" value="Trm732_C"/>
    <property type="match status" value="1"/>
</dbReference>
<feature type="coiled-coil region" evidence="3">
    <location>
        <begin position="1911"/>
        <end position="1938"/>
    </location>
</feature>
<evidence type="ECO:0000256" key="3">
    <source>
        <dbReference type="SAM" id="Coils"/>
    </source>
</evidence>